<feature type="compositionally biased region" description="Polar residues" evidence="1">
    <location>
        <begin position="1"/>
        <end position="11"/>
    </location>
</feature>
<sequence length="137" mass="13034">MDPLNPNATPENTPPVVPGALPLQPRPWDKPQPQPNPPAASGNSAFVDGVAVTGDIATTGANLVGFAAEVTSGAIDLAGSAAGAVGEVAGAALEGAGEVAGAALEGAGGCADGCAGCSLAILFLLFATAGTAMALFH</sequence>
<protein>
    <submittedName>
        <fullName evidence="3">Uncharacterized protein</fullName>
    </submittedName>
</protein>
<dbReference type="EMBL" id="LR593886">
    <property type="protein sequence ID" value="VTR95912.1"/>
    <property type="molecule type" value="Genomic_DNA"/>
</dbReference>
<keyword evidence="4" id="KW-1185">Reference proteome</keyword>
<reference evidence="3 4" key="1">
    <citation type="submission" date="2019-05" db="EMBL/GenBank/DDBJ databases">
        <authorList>
            <consortium name="Science for Life Laboratories"/>
        </authorList>
    </citation>
    <scope>NUCLEOTIDE SEQUENCE [LARGE SCALE GENOMIC DNA]</scope>
    <source>
        <strain evidence="3">Soil9</strain>
    </source>
</reference>
<dbReference type="KEGG" id="gms:SOIL9_18020"/>
<feature type="transmembrane region" description="Helical" evidence="2">
    <location>
        <begin position="119"/>
        <end position="136"/>
    </location>
</feature>
<feature type="region of interest" description="Disordered" evidence="1">
    <location>
        <begin position="1"/>
        <end position="44"/>
    </location>
</feature>
<organism evidence="3 4">
    <name type="scientific">Gemmata massiliana</name>
    <dbReference type="NCBI Taxonomy" id="1210884"/>
    <lineage>
        <taxon>Bacteria</taxon>
        <taxon>Pseudomonadati</taxon>
        <taxon>Planctomycetota</taxon>
        <taxon>Planctomycetia</taxon>
        <taxon>Gemmatales</taxon>
        <taxon>Gemmataceae</taxon>
        <taxon>Gemmata</taxon>
    </lineage>
</organism>
<keyword evidence="2" id="KW-1133">Transmembrane helix</keyword>
<dbReference type="RefSeq" id="WP_162670265.1">
    <property type="nucleotide sequence ID" value="NZ_LR593886.1"/>
</dbReference>
<evidence type="ECO:0000313" key="3">
    <source>
        <dbReference type="EMBL" id="VTR95912.1"/>
    </source>
</evidence>
<evidence type="ECO:0000256" key="2">
    <source>
        <dbReference type="SAM" id="Phobius"/>
    </source>
</evidence>
<name>A0A6P2D8S3_9BACT</name>
<evidence type="ECO:0000256" key="1">
    <source>
        <dbReference type="SAM" id="MobiDB-lite"/>
    </source>
</evidence>
<keyword evidence="2" id="KW-0812">Transmembrane</keyword>
<keyword evidence="2" id="KW-0472">Membrane</keyword>
<gene>
    <name evidence="3" type="ORF">SOIL9_18020</name>
</gene>
<dbReference type="Proteomes" id="UP000464178">
    <property type="component" value="Chromosome"/>
</dbReference>
<accession>A0A6P2D8S3</accession>
<proteinExistence type="predicted"/>
<evidence type="ECO:0000313" key="4">
    <source>
        <dbReference type="Proteomes" id="UP000464178"/>
    </source>
</evidence>
<dbReference type="AlphaFoldDB" id="A0A6P2D8S3"/>